<dbReference type="EMBL" id="JBDJPC010000014">
    <property type="protein sequence ID" value="KAL1488450.1"/>
    <property type="molecule type" value="Genomic_DNA"/>
</dbReference>
<dbReference type="SMART" id="SM00595">
    <property type="entry name" value="MADF"/>
    <property type="match status" value="1"/>
</dbReference>
<evidence type="ECO:0000313" key="3">
    <source>
        <dbReference type="EMBL" id="KAL1488450.1"/>
    </source>
</evidence>
<evidence type="ECO:0000259" key="2">
    <source>
        <dbReference type="PROSITE" id="PS51029"/>
    </source>
</evidence>
<dbReference type="AlphaFoldDB" id="A0ABD1E1I9"/>
<keyword evidence="4" id="KW-1185">Reference proteome</keyword>
<feature type="compositionally biased region" description="Polar residues" evidence="1">
    <location>
        <begin position="241"/>
        <end position="252"/>
    </location>
</feature>
<feature type="domain" description="MADF" evidence="2">
    <location>
        <begin position="11"/>
        <end position="104"/>
    </location>
</feature>
<dbReference type="InterPro" id="IPR006578">
    <property type="entry name" value="MADF-dom"/>
</dbReference>
<evidence type="ECO:0000313" key="4">
    <source>
        <dbReference type="Proteomes" id="UP001566132"/>
    </source>
</evidence>
<protein>
    <recommendedName>
        <fullName evidence="2">MADF domain-containing protein</fullName>
    </recommendedName>
</protein>
<dbReference type="Proteomes" id="UP001566132">
    <property type="component" value="Unassembled WGS sequence"/>
</dbReference>
<sequence>MTTWNNDLELQFLEHYQGEPVLWDAKHRYHKDKNKNNDAWFRISSSMGIDVAGLKKKRDSLLSSFRKYRKIVKDSVHSGAGAGEIYKPVWFAFELMNSFLGEGLTCKSTINTISNIEEHSQGEGKIQENDENILATLHPASTSSKTEPPTKRRRKNPYELQEAGSLLKQAVSSLDVALKQTVPHEDECDLYGKILAVKLRKMPERKRLQFMHEVDGMFLRYELFPSRTPTYSYVASPAPSPGSTYESISRPNSMADYHSDDSTRASFQPDINTENDGPLIIIHSNDIISPLN</sequence>
<feature type="region of interest" description="Disordered" evidence="1">
    <location>
        <begin position="235"/>
        <end position="264"/>
    </location>
</feature>
<organism evidence="3 4">
    <name type="scientific">Hypothenemus hampei</name>
    <name type="common">Coffee berry borer</name>
    <dbReference type="NCBI Taxonomy" id="57062"/>
    <lineage>
        <taxon>Eukaryota</taxon>
        <taxon>Metazoa</taxon>
        <taxon>Ecdysozoa</taxon>
        <taxon>Arthropoda</taxon>
        <taxon>Hexapoda</taxon>
        <taxon>Insecta</taxon>
        <taxon>Pterygota</taxon>
        <taxon>Neoptera</taxon>
        <taxon>Endopterygota</taxon>
        <taxon>Coleoptera</taxon>
        <taxon>Polyphaga</taxon>
        <taxon>Cucujiformia</taxon>
        <taxon>Curculionidae</taxon>
        <taxon>Scolytinae</taxon>
        <taxon>Hypothenemus</taxon>
    </lineage>
</organism>
<reference evidence="3 4" key="1">
    <citation type="submission" date="2024-05" db="EMBL/GenBank/DDBJ databases">
        <title>Genetic variation in Jamaican populations of the coffee berry borer (Hypothenemus hampei).</title>
        <authorList>
            <person name="Errbii M."/>
            <person name="Myrie A."/>
        </authorList>
    </citation>
    <scope>NUCLEOTIDE SEQUENCE [LARGE SCALE GENOMIC DNA]</scope>
    <source>
        <strain evidence="3">JA-Hopewell-2020-01-JO</strain>
        <tissue evidence="3">Whole body</tissue>
    </source>
</reference>
<dbReference type="PROSITE" id="PS51029">
    <property type="entry name" value="MADF"/>
    <property type="match status" value="1"/>
</dbReference>
<dbReference type="PANTHER" id="PTHR21505">
    <property type="entry name" value="MADF DOMAIN-CONTAINING PROTEIN-RELATED"/>
    <property type="match status" value="1"/>
</dbReference>
<gene>
    <name evidence="3" type="ORF">ABEB36_014921</name>
</gene>
<accession>A0ABD1E1I9</accession>
<name>A0ABD1E1I9_HYPHA</name>
<dbReference type="Pfam" id="PF10545">
    <property type="entry name" value="MADF_DNA_bdg"/>
    <property type="match status" value="1"/>
</dbReference>
<comment type="caution">
    <text evidence="3">The sequence shown here is derived from an EMBL/GenBank/DDBJ whole genome shotgun (WGS) entry which is preliminary data.</text>
</comment>
<feature type="region of interest" description="Disordered" evidence="1">
    <location>
        <begin position="137"/>
        <end position="156"/>
    </location>
</feature>
<evidence type="ECO:0000256" key="1">
    <source>
        <dbReference type="SAM" id="MobiDB-lite"/>
    </source>
</evidence>
<proteinExistence type="predicted"/>
<dbReference type="PANTHER" id="PTHR21505:SF12">
    <property type="entry name" value="MADF DOMAIN-CONTAINING PROTEIN-RELATED"/>
    <property type="match status" value="1"/>
</dbReference>